<dbReference type="SUPFAM" id="SSF46689">
    <property type="entry name" value="Homeodomain-like"/>
    <property type="match status" value="1"/>
</dbReference>
<evidence type="ECO:0000313" key="6">
    <source>
        <dbReference type="EMBL" id="MBS4103534.1"/>
    </source>
</evidence>
<dbReference type="Proteomes" id="UP000676853">
    <property type="component" value="Unassembled WGS sequence"/>
</dbReference>
<evidence type="ECO:0000256" key="1">
    <source>
        <dbReference type="ARBA" id="ARBA00023015"/>
    </source>
</evidence>
<dbReference type="RefSeq" id="WP_212554864.1">
    <property type="nucleotide sequence ID" value="NZ_JAGXOE010000068.1"/>
</dbReference>
<comment type="caution">
    <text evidence="6">The sequence shown here is derived from an EMBL/GenBank/DDBJ whole genome shotgun (WGS) entry which is preliminary data.</text>
</comment>
<proteinExistence type="predicted"/>
<organism evidence="6 7">
    <name type="scientific">Tsukamurella paurometabola</name>
    <name type="common">Corynebacterium paurometabolum</name>
    <dbReference type="NCBI Taxonomy" id="2061"/>
    <lineage>
        <taxon>Bacteria</taxon>
        <taxon>Bacillati</taxon>
        <taxon>Actinomycetota</taxon>
        <taxon>Actinomycetes</taxon>
        <taxon>Mycobacteriales</taxon>
        <taxon>Tsukamurellaceae</taxon>
        <taxon>Tsukamurella</taxon>
    </lineage>
</organism>
<accession>A0ABS5NGV9</accession>
<keyword evidence="2 4" id="KW-0238">DNA-binding</keyword>
<evidence type="ECO:0000256" key="4">
    <source>
        <dbReference type="PROSITE-ProRule" id="PRU00335"/>
    </source>
</evidence>
<dbReference type="PROSITE" id="PS50977">
    <property type="entry name" value="HTH_TETR_2"/>
    <property type="match status" value="1"/>
</dbReference>
<name>A0ABS5NGV9_TSUPA</name>
<dbReference type="EMBL" id="JAGXOE010000068">
    <property type="protein sequence ID" value="MBS4103534.1"/>
    <property type="molecule type" value="Genomic_DNA"/>
</dbReference>
<evidence type="ECO:0000256" key="3">
    <source>
        <dbReference type="ARBA" id="ARBA00023163"/>
    </source>
</evidence>
<dbReference type="InterPro" id="IPR009057">
    <property type="entry name" value="Homeodomain-like_sf"/>
</dbReference>
<keyword evidence="1" id="KW-0805">Transcription regulation</keyword>
<dbReference type="PANTHER" id="PTHR30055:SF234">
    <property type="entry name" value="HTH-TYPE TRANSCRIPTIONAL REGULATOR BETI"/>
    <property type="match status" value="1"/>
</dbReference>
<feature type="domain" description="HTH tetR-type" evidence="5">
    <location>
        <begin position="11"/>
        <end position="71"/>
    </location>
</feature>
<protein>
    <submittedName>
        <fullName evidence="6">TetR/AcrR family transcriptional regulator</fullName>
    </submittedName>
</protein>
<feature type="DNA-binding region" description="H-T-H motif" evidence="4">
    <location>
        <begin position="34"/>
        <end position="53"/>
    </location>
</feature>
<reference evidence="6 7" key="1">
    <citation type="submission" date="2021-04" db="EMBL/GenBank/DDBJ databases">
        <title>Whole genome sequence analysis of a thiophenic sulfur metabolizing bacteria.</title>
        <authorList>
            <person name="Akhtar N."/>
            <person name="Akram J."/>
            <person name="Aslam A."/>
        </authorList>
    </citation>
    <scope>NUCLEOTIDE SEQUENCE [LARGE SCALE GENOMIC DNA]</scope>
    <source>
        <strain evidence="6 7">3OW</strain>
    </source>
</reference>
<keyword evidence="3" id="KW-0804">Transcription</keyword>
<evidence type="ECO:0000256" key="2">
    <source>
        <dbReference type="ARBA" id="ARBA00023125"/>
    </source>
</evidence>
<evidence type="ECO:0000259" key="5">
    <source>
        <dbReference type="PROSITE" id="PS50977"/>
    </source>
</evidence>
<dbReference type="InterPro" id="IPR036271">
    <property type="entry name" value="Tet_transcr_reg_TetR-rel_C_sf"/>
</dbReference>
<sequence>MARLTRVEQRAQTRADLLAAARDRFLEVGYAAASLEDIADRAGYSKGAVYSNFVDKPNLCREVLQAIHEEKIGELAGVVTGDGALQERIDLLADWVRRTAGDVGWTMLELEFITVARNDPELLAMIVELRSEARRTVVDMLVDLVRGESDGAGDIAGELRTTLESAAELLLSAGIGLGIQRAIDPTIVTEPVIESMRATLTMLAAAGS</sequence>
<keyword evidence="7" id="KW-1185">Reference proteome</keyword>
<dbReference type="PANTHER" id="PTHR30055">
    <property type="entry name" value="HTH-TYPE TRANSCRIPTIONAL REGULATOR RUTR"/>
    <property type="match status" value="1"/>
</dbReference>
<dbReference type="Gene3D" id="1.10.357.10">
    <property type="entry name" value="Tetracycline Repressor, domain 2"/>
    <property type="match status" value="1"/>
</dbReference>
<dbReference type="SUPFAM" id="SSF48498">
    <property type="entry name" value="Tetracyclin repressor-like, C-terminal domain"/>
    <property type="match status" value="1"/>
</dbReference>
<dbReference type="InterPro" id="IPR001647">
    <property type="entry name" value="HTH_TetR"/>
</dbReference>
<gene>
    <name evidence="6" type="ORF">KFZ73_20090</name>
</gene>
<dbReference type="InterPro" id="IPR050109">
    <property type="entry name" value="HTH-type_TetR-like_transc_reg"/>
</dbReference>
<evidence type="ECO:0000313" key="7">
    <source>
        <dbReference type="Proteomes" id="UP000676853"/>
    </source>
</evidence>
<dbReference type="Pfam" id="PF00440">
    <property type="entry name" value="TetR_N"/>
    <property type="match status" value="1"/>
</dbReference>
<dbReference type="PRINTS" id="PR00455">
    <property type="entry name" value="HTHTETR"/>
</dbReference>